<gene>
    <name evidence="2" type="ORF">OKJ99_01530</name>
</gene>
<feature type="compositionally biased region" description="Acidic residues" evidence="1">
    <location>
        <begin position="141"/>
        <end position="151"/>
    </location>
</feature>
<feature type="region of interest" description="Disordered" evidence="1">
    <location>
        <begin position="131"/>
        <end position="153"/>
    </location>
</feature>
<organism evidence="2 3">
    <name type="scientific">Streptomyces endophyticus</name>
    <dbReference type="NCBI Taxonomy" id="714166"/>
    <lineage>
        <taxon>Bacteria</taxon>
        <taxon>Bacillati</taxon>
        <taxon>Actinomycetota</taxon>
        <taxon>Actinomycetes</taxon>
        <taxon>Kitasatosporales</taxon>
        <taxon>Streptomycetaceae</taxon>
        <taxon>Streptomyces</taxon>
    </lineage>
</organism>
<name>A0ABU6EWZ6_9ACTN</name>
<evidence type="ECO:0000256" key="1">
    <source>
        <dbReference type="SAM" id="MobiDB-lite"/>
    </source>
</evidence>
<accession>A0ABU6EWZ6</accession>
<comment type="caution">
    <text evidence="2">The sequence shown here is derived from an EMBL/GenBank/DDBJ whole genome shotgun (WGS) entry which is preliminary data.</text>
</comment>
<sequence>MLRITADIFSGRTNPVADVTDETEVRALLREVDDNRSLFISDTPATGELGVRGFSIEPLNDEIGSDFGAEPRLYLPVGPQARGGRAAEIGERLVTLMERGQAAASREPAQPLDSAVRDYLIPQLSSATRLSVADGSSAAEAETEAEHEPEEVTPAATCTIELGAFNPGFWNNDSTVRLNNNCYNYASNWRTNTFAQPGRGCGSMYKAITTAEMTRAALCDGMHRRYDCFPDSEKPRYLVALVIAPGVDFHWYRKQKEGFWGHKPGGTAARNTDNSNNVIFNPETANRGPYTVFCGYFYGCNSQRQRIR</sequence>
<dbReference type="Proteomes" id="UP001354931">
    <property type="component" value="Unassembled WGS sequence"/>
</dbReference>
<dbReference type="RefSeq" id="WP_326013786.1">
    <property type="nucleotide sequence ID" value="NZ_JAOZYC010000001.1"/>
</dbReference>
<dbReference type="EMBL" id="JAOZYC010000001">
    <property type="protein sequence ID" value="MEB8336202.1"/>
    <property type="molecule type" value="Genomic_DNA"/>
</dbReference>
<evidence type="ECO:0000313" key="3">
    <source>
        <dbReference type="Proteomes" id="UP001354931"/>
    </source>
</evidence>
<protein>
    <submittedName>
        <fullName evidence="2">Uncharacterized protein</fullName>
    </submittedName>
</protein>
<keyword evidence="3" id="KW-1185">Reference proteome</keyword>
<reference evidence="2 3" key="1">
    <citation type="submission" date="2022-10" db="EMBL/GenBank/DDBJ databases">
        <authorList>
            <person name="Xie J."/>
            <person name="Shen N."/>
        </authorList>
    </citation>
    <scope>NUCLEOTIDE SEQUENCE [LARGE SCALE GENOMIC DNA]</scope>
    <source>
        <strain evidence="2 3">YIM65594</strain>
    </source>
</reference>
<proteinExistence type="predicted"/>
<evidence type="ECO:0000313" key="2">
    <source>
        <dbReference type="EMBL" id="MEB8336202.1"/>
    </source>
</evidence>